<name>A0A5K7S7X7_9BACT</name>
<dbReference type="SMART" id="SM00342">
    <property type="entry name" value="HTH_ARAC"/>
    <property type="match status" value="1"/>
</dbReference>
<dbReference type="Proteomes" id="UP001193389">
    <property type="component" value="Chromosome"/>
</dbReference>
<dbReference type="InterPro" id="IPR018060">
    <property type="entry name" value="HTH_AraC"/>
</dbReference>
<dbReference type="Gene3D" id="1.10.10.60">
    <property type="entry name" value="Homeodomain-like"/>
    <property type="match status" value="2"/>
</dbReference>
<dbReference type="GO" id="GO:0003700">
    <property type="term" value="F:DNA-binding transcription factor activity"/>
    <property type="evidence" value="ECO:0007669"/>
    <property type="project" value="InterPro"/>
</dbReference>
<evidence type="ECO:0000259" key="4">
    <source>
        <dbReference type="PROSITE" id="PS01124"/>
    </source>
</evidence>
<dbReference type="PROSITE" id="PS01124">
    <property type="entry name" value="HTH_ARAC_FAMILY_2"/>
    <property type="match status" value="1"/>
</dbReference>
<dbReference type="InterPro" id="IPR018062">
    <property type="entry name" value="HTH_AraC-typ_CS"/>
</dbReference>
<evidence type="ECO:0000256" key="2">
    <source>
        <dbReference type="ARBA" id="ARBA00023125"/>
    </source>
</evidence>
<dbReference type="PROSITE" id="PS00041">
    <property type="entry name" value="HTH_ARAC_FAMILY_1"/>
    <property type="match status" value="1"/>
</dbReference>
<dbReference type="PANTHER" id="PTHR43280:SF30">
    <property type="entry name" value="MMSAB OPERON REGULATORY PROTEIN"/>
    <property type="match status" value="1"/>
</dbReference>
<dbReference type="EMBL" id="AP018694">
    <property type="protein sequence ID" value="BBE17671.1"/>
    <property type="molecule type" value="Genomic_DNA"/>
</dbReference>
<dbReference type="GO" id="GO:0043565">
    <property type="term" value="F:sequence-specific DNA binding"/>
    <property type="evidence" value="ECO:0007669"/>
    <property type="project" value="InterPro"/>
</dbReference>
<dbReference type="KEGG" id="anf:AQPE_1828"/>
<dbReference type="InterPro" id="IPR009057">
    <property type="entry name" value="Homeodomain-like_sf"/>
</dbReference>
<reference evidence="5" key="1">
    <citation type="journal article" date="2020" name="Int. J. Syst. Evol. Microbiol.">
        <title>Aquipluma nitroreducens gen. nov. sp. nov., a novel facultatively anaerobic bacterium isolated from a freshwater lake.</title>
        <authorList>
            <person name="Watanabe M."/>
            <person name="Kojima H."/>
            <person name="Fukui M."/>
        </authorList>
    </citation>
    <scope>NUCLEOTIDE SEQUENCE</scope>
    <source>
        <strain evidence="5">MeG22</strain>
    </source>
</reference>
<feature type="domain" description="HTH araC/xylS-type" evidence="4">
    <location>
        <begin position="192"/>
        <end position="290"/>
    </location>
</feature>
<dbReference type="SUPFAM" id="SSF46689">
    <property type="entry name" value="Homeodomain-like"/>
    <property type="match status" value="2"/>
</dbReference>
<protein>
    <submittedName>
        <fullName evidence="5">Transcriptional regulator, AraC family</fullName>
    </submittedName>
</protein>
<gene>
    <name evidence="5" type="ORF">AQPE_1828</name>
</gene>
<dbReference type="AlphaFoldDB" id="A0A5K7S7X7"/>
<dbReference type="SUPFAM" id="SSF51215">
    <property type="entry name" value="Regulatory protein AraC"/>
    <property type="match status" value="1"/>
</dbReference>
<proteinExistence type="predicted"/>
<dbReference type="Pfam" id="PF12833">
    <property type="entry name" value="HTH_18"/>
    <property type="match status" value="1"/>
</dbReference>
<keyword evidence="2" id="KW-0238">DNA-binding</keyword>
<dbReference type="Pfam" id="PF02311">
    <property type="entry name" value="AraC_binding"/>
    <property type="match status" value="1"/>
</dbReference>
<dbReference type="InterPro" id="IPR037923">
    <property type="entry name" value="HTH-like"/>
</dbReference>
<dbReference type="Gene3D" id="2.60.120.280">
    <property type="entry name" value="Regulatory protein AraC"/>
    <property type="match status" value="1"/>
</dbReference>
<keyword evidence="3" id="KW-0804">Transcription</keyword>
<sequence length="295" mass="34058">MPNESFVKYIHAGSLDKEWGLFLTGAGYAQIPPTTVYPPNVHPSGYFFTWGKGRVLQEYQINYITEGSGTFETSTDQFQVVPGSILILRPGMWHRYKPDSNTGWSEHYLGFNGDFCSHLFNEGFFQSGKPVMYVGFQENILKLFLEIIQLVKDEKTGHQQVAAANTILILSKILSVVRNQEFAGKSIERTIRKACLHFRENLNTNVNIEELAKELNVGYSYFRQMFRKYTGIPPTQYHLSLRIQKAKDLLVSTDQSFKEIAIDLGFESYFYFSRIFKDKTGKSPMEFRKEHHQQN</sequence>
<evidence type="ECO:0000313" key="6">
    <source>
        <dbReference type="Proteomes" id="UP001193389"/>
    </source>
</evidence>
<evidence type="ECO:0000313" key="5">
    <source>
        <dbReference type="EMBL" id="BBE17671.1"/>
    </source>
</evidence>
<evidence type="ECO:0000256" key="1">
    <source>
        <dbReference type="ARBA" id="ARBA00023015"/>
    </source>
</evidence>
<organism evidence="5 6">
    <name type="scientific">Aquipluma nitroreducens</name>
    <dbReference type="NCBI Taxonomy" id="2010828"/>
    <lineage>
        <taxon>Bacteria</taxon>
        <taxon>Pseudomonadati</taxon>
        <taxon>Bacteroidota</taxon>
        <taxon>Bacteroidia</taxon>
        <taxon>Marinilabiliales</taxon>
        <taxon>Prolixibacteraceae</taxon>
        <taxon>Aquipluma</taxon>
    </lineage>
</organism>
<keyword evidence="1" id="KW-0805">Transcription regulation</keyword>
<evidence type="ECO:0000256" key="3">
    <source>
        <dbReference type="ARBA" id="ARBA00023163"/>
    </source>
</evidence>
<dbReference type="PANTHER" id="PTHR43280">
    <property type="entry name" value="ARAC-FAMILY TRANSCRIPTIONAL REGULATOR"/>
    <property type="match status" value="1"/>
</dbReference>
<keyword evidence="6" id="KW-1185">Reference proteome</keyword>
<dbReference type="InterPro" id="IPR003313">
    <property type="entry name" value="AraC-bd"/>
</dbReference>
<accession>A0A5K7S7X7</accession>